<evidence type="ECO:0000256" key="3">
    <source>
        <dbReference type="ARBA" id="ARBA00022679"/>
    </source>
</evidence>
<sequence>MSDRLDRIYTRSGDKGTTGLANGKRIPKSHPRIETLGDVDELNSLIGLLIAELDPPHPLTALLSRLQNDLFDLGGELAIADPGYTVITLDKVTLLEKHLDELNTALPPLKEFILPGGSKAAATAHLARSVCRRAERRMVSLGGLEQETINPMGASYLNRLSDLLFVVARTLAREQGGQEIHWQPSPQETL</sequence>
<dbReference type="Proteomes" id="UP000027318">
    <property type="component" value="Unassembled WGS sequence"/>
</dbReference>
<comment type="catalytic activity">
    <reaction evidence="6">
        <text>2 cob(II)yrinate a,c diamide + reduced [electron-transfer flavoprotein] + 2 ATP = 2 adenosylcob(III)yrinate a,c-diamide + 2 triphosphate + oxidized [electron-transfer flavoprotein] + 3 H(+)</text>
        <dbReference type="Rhea" id="RHEA:11528"/>
        <dbReference type="Rhea" id="RHEA-COMP:10685"/>
        <dbReference type="Rhea" id="RHEA-COMP:10686"/>
        <dbReference type="ChEBI" id="CHEBI:15378"/>
        <dbReference type="ChEBI" id="CHEBI:18036"/>
        <dbReference type="ChEBI" id="CHEBI:30616"/>
        <dbReference type="ChEBI" id="CHEBI:57692"/>
        <dbReference type="ChEBI" id="CHEBI:58307"/>
        <dbReference type="ChEBI" id="CHEBI:58503"/>
        <dbReference type="ChEBI" id="CHEBI:58537"/>
        <dbReference type="EC" id="2.5.1.17"/>
    </reaction>
</comment>
<dbReference type="InterPro" id="IPR016030">
    <property type="entry name" value="CblAdoTrfase-like"/>
</dbReference>
<evidence type="ECO:0000313" key="8">
    <source>
        <dbReference type="EMBL" id="KDE40792.1"/>
    </source>
</evidence>
<organism evidence="8 9">
    <name type="scientific">Nitrincola lacisaponensis</name>
    <dbReference type="NCBI Taxonomy" id="267850"/>
    <lineage>
        <taxon>Bacteria</taxon>
        <taxon>Pseudomonadati</taxon>
        <taxon>Pseudomonadota</taxon>
        <taxon>Gammaproteobacteria</taxon>
        <taxon>Oceanospirillales</taxon>
        <taxon>Oceanospirillaceae</taxon>
        <taxon>Nitrincola</taxon>
    </lineage>
</organism>
<dbReference type="AlphaFoldDB" id="A0A063Y8T2"/>
<evidence type="ECO:0000256" key="6">
    <source>
        <dbReference type="RuleBase" id="RU366026"/>
    </source>
</evidence>
<dbReference type="GO" id="GO:0008817">
    <property type="term" value="F:corrinoid adenosyltransferase activity"/>
    <property type="evidence" value="ECO:0007669"/>
    <property type="project" value="UniProtKB-UniRule"/>
</dbReference>
<dbReference type="PANTHER" id="PTHR12213">
    <property type="entry name" value="CORRINOID ADENOSYLTRANSFERASE"/>
    <property type="match status" value="1"/>
</dbReference>
<dbReference type="SUPFAM" id="SSF89028">
    <property type="entry name" value="Cobalamin adenosyltransferase-like"/>
    <property type="match status" value="1"/>
</dbReference>
<comment type="catalytic activity">
    <reaction evidence="6">
        <text>2 cob(II)alamin + reduced [electron-transfer flavoprotein] + 2 ATP = 2 adenosylcob(III)alamin + 2 triphosphate + oxidized [electron-transfer flavoprotein] + 3 H(+)</text>
        <dbReference type="Rhea" id="RHEA:28671"/>
        <dbReference type="Rhea" id="RHEA-COMP:10685"/>
        <dbReference type="Rhea" id="RHEA-COMP:10686"/>
        <dbReference type="ChEBI" id="CHEBI:15378"/>
        <dbReference type="ChEBI" id="CHEBI:16304"/>
        <dbReference type="ChEBI" id="CHEBI:18036"/>
        <dbReference type="ChEBI" id="CHEBI:18408"/>
        <dbReference type="ChEBI" id="CHEBI:30616"/>
        <dbReference type="ChEBI" id="CHEBI:57692"/>
        <dbReference type="ChEBI" id="CHEBI:58307"/>
        <dbReference type="EC" id="2.5.1.17"/>
    </reaction>
</comment>
<comment type="caution">
    <text evidence="8">The sequence shown here is derived from an EMBL/GenBank/DDBJ whole genome shotgun (WGS) entry which is preliminary data.</text>
</comment>
<evidence type="ECO:0000259" key="7">
    <source>
        <dbReference type="Pfam" id="PF01923"/>
    </source>
</evidence>
<dbReference type="UniPathway" id="UPA00148">
    <property type="reaction ID" value="UER00233"/>
</dbReference>
<proteinExistence type="inferred from homology"/>
<comment type="subunit">
    <text evidence="2">Homotrimer.</text>
</comment>
<reference evidence="8 9" key="1">
    <citation type="journal article" date="2005" name="Int. J. Syst. Evol. Microbiol.">
        <title>Nitrincola lacisaponensis gen. nov., sp. nov., a novel alkaliphilic bacterium isolated from an alkaline, saline lake.</title>
        <authorList>
            <person name="Dimitriu P.A."/>
            <person name="Shukla S.K."/>
            <person name="Conradt J."/>
            <person name="Marquez M.C."/>
            <person name="Ventosa A."/>
            <person name="Maglia A."/>
            <person name="Peyton B.M."/>
            <person name="Pinkart H.C."/>
            <person name="Mormile M.R."/>
        </authorList>
    </citation>
    <scope>NUCLEOTIDE SEQUENCE [LARGE SCALE GENOMIC DNA]</scope>
    <source>
        <strain evidence="8 9">4CA</strain>
    </source>
</reference>
<evidence type="ECO:0000256" key="4">
    <source>
        <dbReference type="ARBA" id="ARBA00022741"/>
    </source>
</evidence>
<dbReference type="EC" id="2.5.1.17" evidence="6"/>
<evidence type="ECO:0000256" key="5">
    <source>
        <dbReference type="ARBA" id="ARBA00022840"/>
    </source>
</evidence>
<keyword evidence="3 6" id="KW-0808">Transferase</keyword>
<feature type="domain" description="Cobalamin adenosyltransferase-like" evidence="7">
    <location>
        <begin position="8"/>
        <end position="170"/>
    </location>
</feature>
<comment type="pathway">
    <text evidence="6">Cofactor biosynthesis; adenosylcobalamin biosynthesis; adenosylcobalamin from cob(II)yrinate a,c-diamide: step 2/7.</text>
</comment>
<name>A0A063Y8T2_9GAMM</name>
<protein>
    <recommendedName>
        <fullName evidence="6">Corrinoid adenosyltransferase</fullName>
        <ecNumber evidence="6">2.5.1.17</ecNumber>
    </recommendedName>
    <alternativeName>
        <fullName evidence="6">Cob(II)alamin adenosyltransferase</fullName>
    </alternativeName>
    <alternativeName>
        <fullName evidence="6">Cob(II)yrinic acid a,c-diamide adenosyltransferase</fullName>
    </alternativeName>
    <alternativeName>
        <fullName evidence="6">Cobinamide/cobalamin adenosyltransferase</fullName>
    </alternativeName>
</protein>
<dbReference type="PANTHER" id="PTHR12213:SF0">
    <property type="entry name" value="CORRINOID ADENOSYLTRANSFERASE MMAB"/>
    <property type="match status" value="1"/>
</dbReference>
<dbReference type="GO" id="GO:0009236">
    <property type="term" value="P:cobalamin biosynthetic process"/>
    <property type="evidence" value="ECO:0007669"/>
    <property type="project" value="UniProtKB-UniRule"/>
</dbReference>
<dbReference type="FunFam" id="1.20.1200.10:FF:000001">
    <property type="entry name" value="Cob(I)yrinic acid a,c-diamide adenosyltransferase"/>
    <property type="match status" value="1"/>
</dbReference>
<dbReference type="STRING" id="267850.ADINL_1384"/>
<dbReference type="GO" id="GO:0005524">
    <property type="term" value="F:ATP binding"/>
    <property type="evidence" value="ECO:0007669"/>
    <property type="project" value="UniProtKB-UniRule"/>
</dbReference>
<accession>A0A063Y8T2</accession>
<keyword evidence="9" id="KW-1185">Reference proteome</keyword>
<dbReference type="PATRIC" id="fig|267850.7.peg.1379"/>
<evidence type="ECO:0000256" key="2">
    <source>
        <dbReference type="ARBA" id="ARBA00011233"/>
    </source>
</evidence>
<keyword evidence="6" id="KW-0169">Cobalamin biosynthesis</keyword>
<keyword evidence="5 6" id="KW-0067">ATP-binding</keyword>
<dbReference type="Gene3D" id="1.20.1200.10">
    <property type="entry name" value="Cobalamin adenosyltransferase-like"/>
    <property type="match status" value="1"/>
</dbReference>
<comment type="similarity">
    <text evidence="1 6">Belongs to the Cob(I)alamin adenosyltransferase family.</text>
</comment>
<dbReference type="RefSeq" id="WP_036545221.1">
    <property type="nucleotide sequence ID" value="NZ_JMSZ01000016.1"/>
</dbReference>
<dbReference type="NCBIfam" id="TIGR00636">
    <property type="entry name" value="PduO_Nterm"/>
    <property type="match status" value="1"/>
</dbReference>
<evidence type="ECO:0000313" key="9">
    <source>
        <dbReference type="Proteomes" id="UP000027318"/>
    </source>
</evidence>
<dbReference type="InterPro" id="IPR036451">
    <property type="entry name" value="CblAdoTrfase-like_sf"/>
</dbReference>
<dbReference type="InterPro" id="IPR029499">
    <property type="entry name" value="PduO-typ"/>
</dbReference>
<keyword evidence="4 6" id="KW-0547">Nucleotide-binding</keyword>
<dbReference type="OrthoDB" id="9778896at2"/>
<gene>
    <name evidence="8" type="ORF">ADINL_1384</name>
</gene>
<evidence type="ECO:0000256" key="1">
    <source>
        <dbReference type="ARBA" id="ARBA00007487"/>
    </source>
</evidence>
<dbReference type="Pfam" id="PF01923">
    <property type="entry name" value="Cob_adeno_trans"/>
    <property type="match status" value="1"/>
</dbReference>
<dbReference type="EMBL" id="JMSZ01000016">
    <property type="protein sequence ID" value="KDE40792.1"/>
    <property type="molecule type" value="Genomic_DNA"/>
</dbReference>